<evidence type="ECO:0000313" key="3">
    <source>
        <dbReference type="EMBL" id="MEK8179214.1"/>
    </source>
</evidence>
<dbReference type="InterPro" id="IPR011322">
    <property type="entry name" value="N-reg_PII-like_a/b"/>
</dbReference>
<evidence type="ECO:0000313" key="4">
    <source>
        <dbReference type="Proteomes" id="UP001491349"/>
    </source>
</evidence>
<dbReference type="InterPro" id="IPR018551">
    <property type="entry name" value="DUF2007"/>
</dbReference>
<keyword evidence="1" id="KW-1133">Transmembrane helix</keyword>
<accession>A0ABU9DXT8</accession>
<keyword evidence="1" id="KW-0472">Membrane</keyword>
<gene>
    <name evidence="3" type="ORF">WMW71_02565</name>
</gene>
<comment type="caution">
    <text evidence="3">The sequence shown here is derived from an EMBL/GenBank/DDBJ whole genome shotgun (WGS) entry which is preliminary data.</text>
</comment>
<name>A0ABU9DXT8_9FLAO</name>
<feature type="domain" description="DUF2007" evidence="2">
    <location>
        <begin position="9"/>
        <end position="72"/>
    </location>
</feature>
<dbReference type="SUPFAM" id="SSF54913">
    <property type="entry name" value="GlnB-like"/>
    <property type="match status" value="1"/>
</dbReference>
<sequence length="136" mass="16037">MEEEQFQLLRRFQYSSEALIYQGKLESMGVEVFLRDNHMVDTNPLYSNAVGGVKLYVKTEDIDKANEILEEISPYSVDDDHQPIQCPICGSEQIDMMTSIKGWKSFLYFIILFFLFLFPFKARHKYKCEVCKHEFN</sequence>
<proteinExistence type="predicted"/>
<evidence type="ECO:0000259" key="2">
    <source>
        <dbReference type="Pfam" id="PF09413"/>
    </source>
</evidence>
<dbReference type="Pfam" id="PF09413">
    <property type="entry name" value="DUF2007"/>
    <property type="match status" value="1"/>
</dbReference>
<feature type="transmembrane region" description="Helical" evidence="1">
    <location>
        <begin position="106"/>
        <end position="122"/>
    </location>
</feature>
<evidence type="ECO:0000256" key="1">
    <source>
        <dbReference type="SAM" id="Phobius"/>
    </source>
</evidence>
<keyword evidence="1" id="KW-0812">Transmembrane</keyword>
<organism evidence="3 4">
    <name type="scientific">Flavobacterium buctense</name>
    <dbReference type="NCBI Taxonomy" id="1648146"/>
    <lineage>
        <taxon>Bacteria</taxon>
        <taxon>Pseudomonadati</taxon>
        <taxon>Bacteroidota</taxon>
        <taxon>Flavobacteriia</taxon>
        <taxon>Flavobacteriales</taxon>
        <taxon>Flavobacteriaceae</taxon>
        <taxon>Flavobacterium</taxon>
    </lineage>
</organism>
<dbReference type="RefSeq" id="WP_187659342.1">
    <property type="nucleotide sequence ID" value="NZ_JACTAB010000001.1"/>
</dbReference>
<dbReference type="EMBL" id="JBBPCB010000001">
    <property type="protein sequence ID" value="MEK8179214.1"/>
    <property type="molecule type" value="Genomic_DNA"/>
</dbReference>
<dbReference type="Proteomes" id="UP001491349">
    <property type="component" value="Unassembled WGS sequence"/>
</dbReference>
<protein>
    <submittedName>
        <fullName evidence="3">DUF2007 domain-containing protein</fullName>
    </submittedName>
</protein>
<keyword evidence="4" id="KW-1185">Reference proteome</keyword>
<reference evidence="3 4" key="1">
    <citation type="submission" date="2024-04" db="EMBL/GenBank/DDBJ databases">
        <title>draft genome sequnece of Flavobacterium buctense JCM 30750.</title>
        <authorList>
            <person name="Kim D.-U."/>
        </authorList>
    </citation>
    <scope>NUCLEOTIDE SEQUENCE [LARGE SCALE GENOMIC DNA]</scope>
    <source>
        <strain evidence="3 4">JCM 30750</strain>
    </source>
</reference>